<dbReference type="OrthoDB" id="451427at2"/>
<dbReference type="eggNOG" id="COG3883">
    <property type="taxonomic scope" value="Bacteria"/>
</dbReference>
<evidence type="ECO:0000259" key="3">
    <source>
        <dbReference type="Pfam" id="PF12773"/>
    </source>
</evidence>
<evidence type="ECO:0000256" key="2">
    <source>
        <dbReference type="SAM" id="Phobius"/>
    </source>
</evidence>
<evidence type="ECO:0000313" key="5">
    <source>
        <dbReference type="Proteomes" id="UP000010473"/>
    </source>
</evidence>
<evidence type="ECO:0000313" key="4">
    <source>
        <dbReference type="EMBL" id="AFZ35452.1"/>
    </source>
</evidence>
<feature type="coiled-coil region" evidence="1">
    <location>
        <begin position="126"/>
        <end position="196"/>
    </location>
</feature>
<evidence type="ECO:0000256" key="1">
    <source>
        <dbReference type="SAM" id="Coils"/>
    </source>
</evidence>
<dbReference type="Pfam" id="PF12773">
    <property type="entry name" value="DZR"/>
    <property type="match status" value="1"/>
</dbReference>
<feature type="transmembrane region" description="Helical" evidence="2">
    <location>
        <begin position="272"/>
        <end position="291"/>
    </location>
</feature>
<feature type="transmembrane region" description="Helical" evidence="2">
    <location>
        <begin position="322"/>
        <end position="342"/>
    </location>
</feature>
<name>K9XUV9_STAC7</name>
<organism evidence="4 5">
    <name type="scientific">Stanieria cyanosphaera (strain ATCC 29371 / PCC 7437)</name>
    <dbReference type="NCBI Taxonomy" id="111780"/>
    <lineage>
        <taxon>Bacteria</taxon>
        <taxon>Bacillati</taxon>
        <taxon>Cyanobacteriota</taxon>
        <taxon>Cyanophyceae</taxon>
        <taxon>Pleurocapsales</taxon>
        <taxon>Dermocarpellaceae</taxon>
        <taxon>Stanieria</taxon>
    </lineage>
</organism>
<dbReference type="AlphaFoldDB" id="K9XUV9"/>
<keyword evidence="5" id="KW-1185">Reference proteome</keyword>
<dbReference type="PATRIC" id="fig|111780.3.peg.1982"/>
<gene>
    <name evidence="4" type="ordered locus">Sta7437_1896</name>
</gene>
<dbReference type="HOGENOM" id="CLU_677583_0_0_3"/>
<protein>
    <recommendedName>
        <fullName evidence="3">DZANK-type domain-containing protein</fullName>
    </recommendedName>
</protein>
<dbReference type="KEGG" id="scs:Sta7437_1896"/>
<keyword evidence="1" id="KW-0175">Coiled coil</keyword>
<feature type="transmembrane region" description="Helical" evidence="2">
    <location>
        <begin position="27"/>
        <end position="47"/>
    </location>
</feature>
<reference evidence="5" key="1">
    <citation type="journal article" date="2013" name="Proc. Natl. Acad. Sci. U.S.A.">
        <title>Improving the coverage of the cyanobacterial phylum using diversity-driven genome sequencing.</title>
        <authorList>
            <person name="Shih P.M."/>
            <person name="Wu D."/>
            <person name="Latifi A."/>
            <person name="Axen S.D."/>
            <person name="Fewer D.P."/>
            <person name="Talla E."/>
            <person name="Calteau A."/>
            <person name="Cai F."/>
            <person name="Tandeau de Marsac N."/>
            <person name="Rippka R."/>
            <person name="Herdman M."/>
            <person name="Sivonen K."/>
            <person name="Coursin T."/>
            <person name="Laurent T."/>
            <person name="Goodwin L."/>
            <person name="Nolan M."/>
            <person name="Davenport K.W."/>
            <person name="Han C.S."/>
            <person name="Rubin E.M."/>
            <person name="Eisen J.A."/>
            <person name="Woyke T."/>
            <person name="Gugger M."/>
            <person name="Kerfeld C.A."/>
        </authorList>
    </citation>
    <scope>NUCLEOTIDE SEQUENCE [LARGE SCALE GENOMIC DNA]</scope>
    <source>
        <strain evidence="5">ATCC 29371 / PCC 7437</strain>
    </source>
</reference>
<dbReference type="eggNOG" id="COG1198">
    <property type="taxonomic scope" value="Bacteria"/>
</dbReference>
<dbReference type="InterPro" id="IPR025874">
    <property type="entry name" value="DZR"/>
</dbReference>
<dbReference type="EMBL" id="CP003653">
    <property type="protein sequence ID" value="AFZ35452.1"/>
    <property type="molecule type" value="Genomic_DNA"/>
</dbReference>
<keyword evidence="2" id="KW-1133">Transmembrane helix</keyword>
<feature type="transmembrane region" description="Helical" evidence="2">
    <location>
        <begin position="242"/>
        <end position="260"/>
    </location>
</feature>
<proteinExistence type="predicted"/>
<accession>K9XUV9</accession>
<keyword evidence="2" id="KW-0472">Membrane</keyword>
<feature type="domain" description="DZANK-type" evidence="3">
    <location>
        <begin position="357"/>
        <end position="400"/>
    </location>
</feature>
<keyword evidence="2" id="KW-0812">Transmembrane</keyword>
<sequence length="406" mass="47171">MFSFIKKIARKLIRKSTYIHHESLNKVSLVILILIDIFVLFNVFSGLNNISQWIFNPSEEIPCFSTIENYYTATNKESFALKAATIENLINHNNFSHFNNQNKLGKVSKLCDNYLRLEKEINTPDNIEIKADIEQIRTEISNLNQEIQTLQSQYDSTLLEKIAGQTPQNSINQTTADQIKSEIDTKTNQISNKKQQILQKQTRLIQVPAADAYLKLLNNTSEYKQIKKAYQSAQFWYPNKQLLLQTLFLLPLIIGAYFWHKNATIKNQGLQALLSWHLLLIFCIPLLIKVFEFIQFGNLIRIAIESIVTLLGGLLFVSNYVLILIIPLLGFGLIKFLQRFVFNQRIQAKKRIEKIRCINCNSQLRLNDRFCHYCGFNQYTNCPNCNQKTYKLTNFCRVCGHQLEQN</sequence>
<dbReference type="STRING" id="111780.Sta7437_1896"/>
<dbReference type="Proteomes" id="UP000010473">
    <property type="component" value="Chromosome"/>
</dbReference>